<organism evidence="15 16">
    <name type="scientific">Corallococcus praedator</name>
    <dbReference type="NCBI Taxonomy" id="2316724"/>
    <lineage>
        <taxon>Bacteria</taxon>
        <taxon>Pseudomonadati</taxon>
        <taxon>Myxococcota</taxon>
        <taxon>Myxococcia</taxon>
        <taxon>Myxococcales</taxon>
        <taxon>Cystobacterineae</taxon>
        <taxon>Myxococcaceae</taxon>
        <taxon>Corallococcus</taxon>
    </lineage>
</organism>
<evidence type="ECO:0000256" key="1">
    <source>
        <dbReference type="ARBA" id="ARBA00004651"/>
    </source>
</evidence>
<evidence type="ECO:0000256" key="5">
    <source>
        <dbReference type="ARBA" id="ARBA00022692"/>
    </source>
</evidence>
<evidence type="ECO:0000256" key="13">
    <source>
        <dbReference type="RuleBase" id="RU362091"/>
    </source>
</evidence>
<reference evidence="15 16" key="1">
    <citation type="submission" date="2018-09" db="EMBL/GenBank/DDBJ databases">
        <authorList>
            <person name="Livingstone P.G."/>
            <person name="Whitworth D.E."/>
        </authorList>
    </citation>
    <scope>NUCLEOTIDE SEQUENCE [LARGE SCALE GENOMIC DNA]</scope>
    <source>
        <strain evidence="15 16">CA031B</strain>
    </source>
</reference>
<accession>A0ABX9Q2N8</accession>
<dbReference type="PROSITE" id="PS50283">
    <property type="entry name" value="NA_SOLUT_SYMP_3"/>
    <property type="match status" value="1"/>
</dbReference>
<dbReference type="Proteomes" id="UP000278907">
    <property type="component" value="Unassembled WGS sequence"/>
</dbReference>
<evidence type="ECO:0000256" key="7">
    <source>
        <dbReference type="ARBA" id="ARBA00022989"/>
    </source>
</evidence>
<keyword evidence="5 14" id="KW-0812">Transmembrane</keyword>
<evidence type="ECO:0000256" key="4">
    <source>
        <dbReference type="ARBA" id="ARBA00022475"/>
    </source>
</evidence>
<evidence type="ECO:0000256" key="12">
    <source>
        <dbReference type="ARBA" id="ARBA00033708"/>
    </source>
</evidence>
<evidence type="ECO:0000256" key="8">
    <source>
        <dbReference type="ARBA" id="ARBA00023053"/>
    </source>
</evidence>
<keyword evidence="3" id="KW-0813">Transport</keyword>
<evidence type="ECO:0000256" key="2">
    <source>
        <dbReference type="ARBA" id="ARBA00006434"/>
    </source>
</evidence>
<feature type="non-terminal residue" evidence="15">
    <location>
        <position position="1"/>
    </location>
</feature>
<keyword evidence="16" id="KW-1185">Reference proteome</keyword>
<evidence type="ECO:0000256" key="14">
    <source>
        <dbReference type="SAM" id="Phobius"/>
    </source>
</evidence>
<dbReference type="EMBL" id="RAWI01001019">
    <property type="protein sequence ID" value="RKH82643.1"/>
    <property type="molecule type" value="Genomic_DNA"/>
</dbReference>
<comment type="subcellular location">
    <subcellularLocation>
        <location evidence="1">Cell membrane</location>
        <topology evidence="1">Multi-pass membrane protein</topology>
    </subcellularLocation>
</comment>
<evidence type="ECO:0000313" key="15">
    <source>
        <dbReference type="EMBL" id="RKH82643.1"/>
    </source>
</evidence>
<keyword evidence="8" id="KW-0915">Sodium</keyword>
<evidence type="ECO:0000256" key="9">
    <source>
        <dbReference type="ARBA" id="ARBA00023065"/>
    </source>
</evidence>
<dbReference type="PANTHER" id="PTHR48086:SF3">
    <property type="entry name" value="SODIUM_PROLINE SYMPORTER"/>
    <property type="match status" value="1"/>
</dbReference>
<keyword evidence="4" id="KW-1003">Cell membrane</keyword>
<evidence type="ECO:0000256" key="3">
    <source>
        <dbReference type="ARBA" id="ARBA00022448"/>
    </source>
</evidence>
<name>A0ABX9Q2N8_9BACT</name>
<keyword evidence="6" id="KW-0769">Symport</keyword>
<dbReference type="Gene3D" id="1.20.1730.10">
    <property type="entry name" value="Sodium/glucose cotransporter"/>
    <property type="match status" value="1"/>
</dbReference>
<evidence type="ECO:0000256" key="6">
    <source>
        <dbReference type="ARBA" id="ARBA00022847"/>
    </source>
</evidence>
<gene>
    <name evidence="15" type="ORF">D7Y13_42875</name>
</gene>
<keyword evidence="11" id="KW-0739">Sodium transport</keyword>
<keyword evidence="9" id="KW-0406">Ion transport</keyword>
<evidence type="ECO:0000313" key="16">
    <source>
        <dbReference type="Proteomes" id="UP000278907"/>
    </source>
</evidence>
<proteinExistence type="inferred from homology"/>
<keyword evidence="10 14" id="KW-0472">Membrane</keyword>
<dbReference type="InterPro" id="IPR038377">
    <property type="entry name" value="Na/Glc_symporter_sf"/>
</dbReference>
<keyword evidence="7 14" id="KW-1133">Transmembrane helix</keyword>
<comment type="catalytic activity">
    <reaction evidence="12">
        <text>L-proline(in) + Na(+)(in) = L-proline(out) + Na(+)(out)</text>
        <dbReference type="Rhea" id="RHEA:28967"/>
        <dbReference type="ChEBI" id="CHEBI:29101"/>
        <dbReference type="ChEBI" id="CHEBI:60039"/>
    </reaction>
</comment>
<feature type="transmembrane region" description="Helical" evidence="14">
    <location>
        <begin position="70"/>
        <end position="90"/>
    </location>
</feature>
<dbReference type="PANTHER" id="PTHR48086">
    <property type="entry name" value="SODIUM/PROLINE SYMPORTER-RELATED"/>
    <property type="match status" value="1"/>
</dbReference>
<feature type="transmembrane region" description="Helical" evidence="14">
    <location>
        <begin position="96"/>
        <end position="114"/>
    </location>
</feature>
<dbReference type="InterPro" id="IPR050277">
    <property type="entry name" value="Sodium:Solute_Symporter"/>
</dbReference>
<comment type="similarity">
    <text evidence="2 13">Belongs to the sodium:solute symporter (SSF) (TC 2.A.21) family.</text>
</comment>
<evidence type="ECO:0000256" key="11">
    <source>
        <dbReference type="ARBA" id="ARBA00023201"/>
    </source>
</evidence>
<evidence type="ECO:0000256" key="10">
    <source>
        <dbReference type="ARBA" id="ARBA00023136"/>
    </source>
</evidence>
<feature type="transmembrane region" description="Helical" evidence="14">
    <location>
        <begin position="43"/>
        <end position="63"/>
    </location>
</feature>
<dbReference type="Pfam" id="PF00474">
    <property type="entry name" value="SSF"/>
    <property type="match status" value="1"/>
</dbReference>
<dbReference type="InterPro" id="IPR001734">
    <property type="entry name" value="Na/solute_symporter"/>
</dbReference>
<feature type="transmembrane region" description="Helical" evidence="14">
    <location>
        <begin position="12"/>
        <end position="31"/>
    </location>
</feature>
<comment type="caution">
    <text evidence="15">The sequence shown here is derived from an EMBL/GenBank/DDBJ whole genome shotgun (WGS) entry which is preliminary data.</text>
</comment>
<protein>
    <submittedName>
        <fullName evidence="15">Sodium:proline symporter</fullName>
    </submittedName>
</protein>
<sequence length="136" mass="14612">GMVRKNASQKELVWVGRAMVLTIALIAIALAQNPESKVLGLVSYAWAGFGAAFGPVVLFSLAWKAMTRNGALAGMIVGAVTVIIWKQYAWFGLYELVPGFIFASAAIIVVSKLGDSPSDAMKTQFDKVRKELEAGY</sequence>